<dbReference type="SUPFAM" id="SSF56796">
    <property type="entry name" value="Dehydroquinate synthase-like"/>
    <property type="match status" value="1"/>
</dbReference>
<dbReference type="CDD" id="cd08187">
    <property type="entry name" value="BDH"/>
    <property type="match status" value="1"/>
</dbReference>
<dbReference type="InterPro" id="IPR001670">
    <property type="entry name" value="ADH_Fe/GldA"/>
</dbReference>
<evidence type="ECO:0000259" key="3">
    <source>
        <dbReference type="Pfam" id="PF25137"/>
    </source>
</evidence>
<keyword evidence="8" id="KW-1185">Reference proteome</keyword>
<dbReference type="Pfam" id="PF00465">
    <property type="entry name" value="Fe-ADH"/>
    <property type="match status" value="1"/>
</dbReference>
<evidence type="ECO:0000313" key="4">
    <source>
        <dbReference type="EMBL" id="CAI9937024.1"/>
    </source>
</evidence>
<dbReference type="EMBL" id="CATOUU010000940">
    <property type="protein sequence ID" value="CAI9961410.1"/>
    <property type="molecule type" value="Genomic_DNA"/>
</dbReference>
<dbReference type="EMBL" id="CAXDID020000151">
    <property type="protein sequence ID" value="CAL6041734.1"/>
    <property type="molecule type" value="Genomic_DNA"/>
</dbReference>
<dbReference type="PROSITE" id="PS00913">
    <property type="entry name" value="ADH_IRON_1"/>
    <property type="match status" value="1"/>
</dbReference>
<evidence type="ECO:0000313" key="5">
    <source>
        <dbReference type="EMBL" id="CAI9961410.1"/>
    </source>
</evidence>
<evidence type="ECO:0000313" key="6">
    <source>
        <dbReference type="EMBL" id="CAL6041734.1"/>
    </source>
</evidence>
<dbReference type="PANTHER" id="PTHR43633:SF1">
    <property type="entry name" value="ALCOHOL DEHYDROGENASE YQHD"/>
    <property type="match status" value="1"/>
</dbReference>
<dbReference type="Gene3D" id="1.20.1090.10">
    <property type="entry name" value="Dehydroquinate synthase-like - alpha domain"/>
    <property type="match status" value="1"/>
</dbReference>
<accession>A0AA86QMR4</accession>
<reference evidence="6 8" key="2">
    <citation type="submission" date="2024-07" db="EMBL/GenBank/DDBJ databases">
        <authorList>
            <person name="Akdeniz Z."/>
        </authorList>
    </citation>
    <scope>NUCLEOTIDE SEQUENCE [LARGE SCALE GENOMIC DNA]</scope>
</reference>
<evidence type="ECO:0000313" key="7">
    <source>
        <dbReference type="EMBL" id="CAL6069094.1"/>
    </source>
</evidence>
<dbReference type="Gene3D" id="3.40.50.1970">
    <property type="match status" value="1"/>
</dbReference>
<organism evidence="5">
    <name type="scientific">Hexamita inflata</name>
    <dbReference type="NCBI Taxonomy" id="28002"/>
    <lineage>
        <taxon>Eukaryota</taxon>
        <taxon>Metamonada</taxon>
        <taxon>Diplomonadida</taxon>
        <taxon>Hexamitidae</taxon>
        <taxon>Hexamitinae</taxon>
        <taxon>Hexamita</taxon>
    </lineage>
</organism>
<dbReference type="Proteomes" id="UP001642409">
    <property type="component" value="Unassembled WGS sequence"/>
</dbReference>
<evidence type="ECO:0000313" key="8">
    <source>
        <dbReference type="Proteomes" id="UP001642409"/>
    </source>
</evidence>
<keyword evidence="1" id="KW-0560">Oxidoreductase</keyword>
<gene>
    <name evidence="4" type="ORF">HINF_LOCUS24669</name>
    <name evidence="6" type="ORF">HINF_LOCUS39256</name>
    <name evidence="5" type="ORF">HINF_LOCUS49055</name>
    <name evidence="7" type="ORF">HINF_LOCUS53815</name>
</gene>
<protein>
    <submittedName>
        <fullName evidence="5">Alcohol dehydrogenase</fullName>
    </submittedName>
    <submittedName>
        <fullName evidence="6">Alcohol_dehydrogenase</fullName>
    </submittedName>
</protein>
<dbReference type="PANTHER" id="PTHR43633">
    <property type="entry name" value="ALCOHOL DEHYDROGENASE YQHD"/>
    <property type="match status" value="1"/>
</dbReference>
<dbReference type="InterPro" id="IPR044731">
    <property type="entry name" value="BDH-like"/>
</dbReference>
<dbReference type="GO" id="GO:1990362">
    <property type="term" value="F:butanol dehydrogenase (NAD+) activity"/>
    <property type="evidence" value="ECO:0007669"/>
    <property type="project" value="InterPro"/>
</dbReference>
<dbReference type="GO" id="GO:0005829">
    <property type="term" value="C:cytosol"/>
    <property type="evidence" value="ECO:0007669"/>
    <property type="project" value="TreeGrafter"/>
</dbReference>
<dbReference type="GO" id="GO:1990002">
    <property type="term" value="F:methylglyoxal reductase (NADPH) (acetol producing) activity"/>
    <property type="evidence" value="ECO:0007669"/>
    <property type="project" value="TreeGrafter"/>
</dbReference>
<name>A0AA86QMR4_9EUKA</name>
<dbReference type="EMBL" id="CAXDID020000276">
    <property type="protein sequence ID" value="CAL6069094.1"/>
    <property type="molecule type" value="Genomic_DNA"/>
</dbReference>
<dbReference type="FunFam" id="3.40.50.1970:FF:000003">
    <property type="entry name" value="Alcohol dehydrogenase, iron-containing"/>
    <property type="match status" value="1"/>
</dbReference>
<reference evidence="5" key="1">
    <citation type="submission" date="2023-06" db="EMBL/GenBank/DDBJ databases">
        <authorList>
            <person name="Kurt Z."/>
        </authorList>
    </citation>
    <scope>NUCLEOTIDE SEQUENCE</scope>
</reference>
<evidence type="ECO:0000259" key="2">
    <source>
        <dbReference type="Pfam" id="PF00465"/>
    </source>
</evidence>
<proteinExistence type="predicted"/>
<feature type="domain" description="Alcohol dehydrogenase iron-type/glycerol dehydrogenase GldA" evidence="2">
    <location>
        <begin position="18"/>
        <end position="192"/>
    </location>
</feature>
<comment type="caution">
    <text evidence="5">The sequence shown here is derived from an EMBL/GenBank/DDBJ whole genome shotgun (WGS) entry which is preliminary data.</text>
</comment>
<evidence type="ECO:0000256" key="1">
    <source>
        <dbReference type="ARBA" id="ARBA00023002"/>
    </source>
</evidence>
<dbReference type="GO" id="GO:0046872">
    <property type="term" value="F:metal ion binding"/>
    <property type="evidence" value="ECO:0007669"/>
    <property type="project" value="InterPro"/>
</dbReference>
<sequence length="405" mass="45286">MQFRIQNMTIQSFDWYNPTKLIVKHDASAEIVDYLVQDNIASVMLVYGRSSAKRIGVYDAVVNALKMKNIRIFELPNIRPNPQIERVIEGINICRLHNIQAMLPLGGGSCFDTAKGIAIGALFPHDVPAETIWNCYERTLVPKSALPIYGVMTCSGTGSGMNHASVMQDDKQKKKFAFGSSVVFPKVSIIDPKLQASLPWYVQVGGFVDAFMHICENLTNMEDPEEAETTYAIDISLCRSIIKAGDKLLKDPNDHVARANFIWADICAIDQLSAIAMKGGDIGVHMLQHAMTAVNPNIQHGAGIGVAFLAFIKVNGERGLRKATYDRMAKEIFGREGWQGLYDGFKEVLVRWGHPTTLDELFGRKMTEEDRAELLRVFNMNSITCNHYPDRKMPQELAIEAYRVI</sequence>
<dbReference type="GO" id="GO:0008106">
    <property type="term" value="F:alcohol dehydrogenase (NADP+) activity"/>
    <property type="evidence" value="ECO:0007669"/>
    <property type="project" value="TreeGrafter"/>
</dbReference>
<dbReference type="Pfam" id="PF25137">
    <property type="entry name" value="ADH_Fe_C"/>
    <property type="match status" value="1"/>
</dbReference>
<dbReference type="InterPro" id="IPR018211">
    <property type="entry name" value="ADH_Fe_CS"/>
</dbReference>
<dbReference type="AlphaFoldDB" id="A0AA86QMR4"/>
<dbReference type="EMBL" id="CATOUU010000643">
    <property type="protein sequence ID" value="CAI9937024.1"/>
    <property type="molecule type" value="Genomic_DNA"/>
</dbReference>
<dbReference type="InterPro" id="IPR056798">
    <property type="entry name" value="ADH_Fe_C"/>
</dbReference>
<feature type="domain" description="Fe-containing alcohol dehydrogenase-like C-terminal" evidence="3">
    <location>
        <begin position="206"/>
        <end position="361"/>
    </location>
</feature>